<feature type="transmembrane region" description="Helical" evidence="1">
    <location>
        <begin position="726"/>
        <end position="747"/>
    </location>
</feature>
<keyword evidence="1" id="KW-0812">Transmembrane</keyword>
<dbReference type="EMBL" id="BRYB01004384">
    <property type="protein sequence ID" value="GMI30122.1"/>
    <property type="molecule type" value="Genomic_DNA"/>
</dbReference>
<feature type="transmembrane region" description="Helical" evidence="1">
    <location>
        <begin position="862"/>
        <end position="882"/>
    </location>
</feature>
<protein>
    <recommendedName>
        <fullName evidence="2">START domain-containing protein</fullName>
    </recommendedName>
</protein>
<dbReference type="Gene3D" id="3.30.530.20">
    <property type="match status" value="2"/>
</dbReference>
<sequence>MVTSRKMPGALSNRVFGQWWTWAKEQNGDLVVALTPHEDFGLGAEKEIVDAALEAVKASVLGKLRGFYRIKTLAPNVSRVTMVAQGALGGNFTKQAMAWAVKNSLGMVKLLQDNLTSEQDALVARCLTLEKGAEGSNVMAAVGTNTAAQARAMKGSWVELKSTSPFVSMSMAYTEPEGNESSIALGKAMATLDCSARDAFAYQFVVCGREKTRISGEEGDLARFIFKEHAKHDFEWASVKKMLFPLTNREFLGRYLSFKEPTGDLVLVFEALPDSTKVDYGANLKVVRGKIISVMRFGPFNDDTQCEVTLVSHLDAGGFLPERVVVAKIPEALSGVSEMRELFQRDDAIDGAKRGELAAIINTSKQPYLPDENKLIKKVGARFASLPAFEKLDSPDHFVHMSSALKEGSSSAILRASTIVDAPIAEVAAWEMAKMSRENQKEHVAFGGLDRNLKKINDHQNIYHVVYDLSIPTFLPRQWVTMVVWKWAAGKEELTVVADSVEHDAFSERKEYLRASGADMFKYKQEVDMGEIPQTKVTWTLQMDLGGRIPKWVQDRQVVDFLMYLSAMRKCFDRSADIDAASNLRLVAMIESHDDPYTEKEEEILRTGVSHISMFEGLKGKELKMASPSTKAKVAYQEGNSFAFGPAGDSKAKLCNVSTKEAKVIGGALASCIAANLTAPAAVDEWILRYPAMGELEREYVWFRPMMDTIAQRLLESVGWGLKMRLYMGAGLSTIDLLSDLYMIYFYSTTSQQGTALSLAVMVGLCLLLQLLAVWMLNHKGPRRVVLKEMLIVLSGMKPGIDAKRVADGNEKAEHAAVDPDVELTCTKAFELLCESIPGTLLQLTALFKYMRENDGDYSKKALGSIIVSACTTGFTAATISFDFDVSPQRRRDDPTFYGYIPDSAGRRTAIFLCMIMNGALLLLLRSVSTALLAMVNGR</sequence>
<feature type="transmembrane region" description="Helical" evidence="1">
    <location>
        <begin position="759"/>
        <end position="778"/>
    </location>
</feature>
<evidence type="ECO:0000313" key="3">
    <source>
        <dbReference type="EMBL" id="GMI30122.1"/>
    </source>
</evidence>
<dbReference type="InterPro" id="IPR002913">
    <property type="entry name" value="START_lipid-bd_dom"/>
</dbReference>
<gene>
    <name evidence="3" type="ORF">TeGR_g9758</name>
</gene>
<dbReference type="InterPro" id="IPR023393">
    <property type="entry name" value="START-like_dom_sf"/>
</dbReference>
<feature type="domain" description="START" evidence="2">
    <location>
        <begin position="430"/>
        <end position="560"/>
    </location>
</feature>
<dbReference type="Proteomes" id="UP001165060">
    <property type="component" value="Unassembled WGS sequence"/>
</dbReference>
<evidence type="ECO:0000259" key="2">
    <source>
        <dbReference type="PROSITE" id="PS50848"/>
    </source>
</evidence>
<dbReference type="SUPFAM" id="SSF55961">
    <property type="entry name" value="Bet v1-like"/>
    <property type="match status" value="2"/>
</dbReference>
<proteinExistence type="predicted"/>
<dbReference type="PANTHER" id="PTHR19308">
    <property type="entry name" value="PHOSPHATIDYLCHOLINE TRANSFER PROTEIN"/>
    <property type="match status" value="1"/>
</dbReference>
<keyword evidence="1" id="KW-1133">Transmembrane helix</keyword>
<dbReference type="Pfam" id="PF01852">
    <property type="entry name" value="START"/>
    <property type="match status" value="1"/>
</dbReference>
<dbReference type="PANTHER" id="PTHR19308:SF14">
    <property type="entry name" value="START DOMAIN-CONTAINING PROTEIN"/>
    <property type="match status" value="1"/>
</dbReference>
<dbReference type="InterPro" id="IPR051213">
    <property type="entry name" value="START_lipid_transfer"/>
</dbReference>
<feature type="transmembrane region" description="Helical" evidence="1">
    <location>
        <begin position="910"/>
        <end position="936"/>
    </location>
</feature>
<reference evidence="3 4" key="1">
    <citation type="journal article" date="2023" name="Commun. Biol.">
        <title>Genome analysis of Parmales, the sister group of diatoms, reveals the evolutionary specialization of diatoms from phago-mixotrophs to photoautotrophs.</title>
        <authorList>
            <person name="Ban H."/>
            <person name="Sato S."/>
            <person name="Yoshikawa S."/>
            <person name="Yamada K."/>
            <person name="Nakamura Y."/>
            <person name="Ichinomiya M."/>
            <person name="Sato N."/>
            <person name="Blanc-Mathieu R."/>
            <person name="Endo H."/>
            <person name="Kuwata A."/>
            <person name="Ogata H."/>
        </authorList>
    </citation>
    <scope>NUCLEOTIDE SEQUENCE [LARGE SCALE GENOMIC DNA]</scope>
</reference>
<evidence type="ECO:0000313" key="4">
    <source>
        <dbReference type="Proteomes" id="UP001165060"/>
    </source>
</evidence>
<dbReference type="PROSITE" id="PS50848">
    <property type="entry name" value="START"/>
    <property type="match status" value="1"/>
</dbReference>
<comment type="caution">
    <text evidence="3">The sequence shown here is derived from an EMBL/GenBank/DDBJ whole genome shotgun (WGS) entry which is preliminary data.</text>
</comment>
<organism evidence="3 4">
    <name type="scientific">Tetraparma gracilis</name>
    <dbReference type="NCBI Taxonomy" id="2962635"/>
    <lineage>
        <taxon>Eukaryota</taxon>
        <taxon>Sar</taxon>
        <taxon>Stramenopiles</taxon>
        <taxon>Ochrophyta</taxon>
        <taxon>Bolidophyceae</taxon>
        <taxon>Parmales</taxon>
        <taxon>Triparmaceae</taxon>
        <taxon>Tetraparma</taxon>
    </lineage>
</organism>
<keyword evidence="4" id="KW-1185">Reference proteome</keyword>
<accession>A0ABQ6MQ57</accession>
<name>A0ABQ6MQ57_9STRA</name>
<evidence type="ECO:0000256" key="1">
    <source>
        <dbReference type="SAM" id="Phobius"/>
    </source>
</evidence>
<keyword evidence="1" id="KW-0472">Membrane</keyword>